<evidence type="ECO:0008006" key="3">
    <source>
        <dbReference type="Google" id="ProtNLM"/>
    </source>
</evidence>
<organism evidence="1 2">
    <name type="scientific">Mycena chlorophos</name>
    <name type="common">Agaric fungus</name>
    <name type="synonym">Agaricus chlorophos</name>
    <dbReference type="NCBI Taxonomy" id="658473"/>
    <lineage>
        <taxon>Eukaryota</taxon>
        <taxon>Fungi</taxon>
        <taxon>Dikarya</taxon>
        <taxon>Basidiomycota</taxon>
        <taxon>Agaricomycotina</taxon>
        <taxon>Agaricomycetes</taxon>
        <taxon>Agaricomycetidae</taxon>
        <taxon>Agaricales</taxon>
        <taxon>Marasmiineae</taxon>
        <taxon>Mycenaceae</taxon>
        <taxon>Mycena</taxon>
    </lineage>
</organism>
<evidence type="ECO:0000313" key="2">
    <source>
        <dbReference type="Proteomes" id="UP000815677"/>
    </source>
</evidence>
<reference evidence="1" key="1">
    <citation type="submission" date="2014-09" db="EMBL/GenBank/DDBJ databases">
        <title>Genome sequence of the luminous mushroom Mycena chlorophos for searching fungal bioluminescence genes.</title>
        <authorList>
            <person name="Tanaka Y."/>
            <person name="Kasuga D."/>
            <person name="Oba Y."/>
            <person name="Hase S."/>
            <person name="Sato K."/>
            <person name="Oba Y."/>
            <person name="Sakakibara Y."/>
        </authorList>
    </citation>
    <scope>NUCLEOTIDE SEQUENCE</scope>
</reference>
<dbReference type="Proteomes" id="UP000815677">
    <property type="component" value="Unassembled WGS sequence"/>
</dbReference>
<evidence type="ECO:0000313" key="1">
    <source>
        <dbReference type="EMBL" id="GAT54951.1"/>
    </source>
</evidence>
<sequence>MALGVSTFPNELWLSILTFPVLRRPDHISISLTCHHIRSLILPMLFEHLHLRPYAVDGSEETPPTIATEAKLDAELARLAFWASDKIASSVRRCTLAGWWHSQRPQYRVAEDPYILQTAFLRAAGRFTHLKTLVATKIFFRSADLHALASLTSIESFSVSLFRFAGDLVFPRNSWSLQSITISPVYCAAYGVEQESRMLATWFRLVNPAVLQRIALPEGPPYVRIDEANDPIVFPEVHTLSTVCDGSAMDFHRFEALLAMVPNLRHLEVGPGAFIWPDLAADEHSFSEAFPRCLSSLRELSIPVGLLSAFRTISSNGHGIQRLSIQRECSTARLLSLLTVGSPYVNVVDLEIENLDEDGDDLVRGVADLREILTRLDRLERVKVKAYYPPPITPLAATTCINTLLSLPASLPVGLKFFALTIKMHAPSVLREALPLPAAIDPPATVTTLRRRCPALEFVWIDALHFLIDWRVPGPGLRRVAGRRVRSSQSGQGLDTLPGNEDCQWAANFEVLDPYEPGQNIDQLAKLWQELTPAWEARSQNHDSDLD</sequence>
<keyword evidence="2" id="KW-1185">Reference proteome</keyword>
<accession>A0ABQ0LV35</accession>
<gene>
    <name evidence="1" type="ORF">MCHLO_11768</name>
</gene>
<proteinExistence type="predicted"/>
<name>A0ABQ0LV35_MYCCL</name>
<protein>
    <recommendedName>
        <fullName evidence="3">F-box domain-containing protein</fullName>
    </recommendedName>
</protein>
<dbReference type="EMBL" id="DF848816">
    <property type="protein sequence ID" value="GAT54951.1"/>
    <property type="molecule type" value="Genomic_DNA"/>
</dbReference>